<evidence type="ECO:0000313" key="11">
    <source>
        <dbReference type="Proteomes" id="UP000272942"/>
    </source>
</evidence>
<reference evidence="12" key="1">
    <citation type="submission" date="2016-06" db="UniProtKB">
        <authorList>
            <consortium name="WormBaseParasite"/>
        </authorList>
    </citation>
    <scope>IDENTIFICATION</scope>
</reference>
<proteinExistence type="inferred from homology"/>
<feature type="compositionally biased region" description="Acidic residues" evidence="9">
    <location>
        <begin position="82"/>
        <end position="97"/>
    </location>
</feature>
<evidence type="ECO:0000256" key="4">
    <source>
        <dbReference type="ARBA" id="ARBA00009567"/>
    </source>
</evidence>
<dbReference type="EMBL" id="UZAN01002292">
    <property type="protein sequence ID" value="VDP25439.1"/>
    <property type="molecule type" value="Genomic_DNA"/>
</dbReference>
<evidence type="ECO:0000256" key="9">
    <source>
        <dbReference type="SAM" id="MobiDB-lite"/>
    </source>
</evidence>
<keyword evidence="11" id="KW-1185">Reference proteome</keyword>
<accession>A0A183A0Y0</accession>
<dbReference type="GO" id="GO:0033588">
    <property type="term" value="C:elongator holoenzyme complex"/>
    <property type="evidence" value="ECO:0007669"/>
    <property type="project" value="InterPro"/>
</dbReference>
<reference evidence="10 11" key="2">
    <citation type="submission" date="2018-11" db="EMBL/GenBank/DDBJ databases">
        <authorList>
            <consortium name="Pathogen Informatics"/>
        </authorList>
    </citation>
    <scope>NUCLEOTIDE SEQUENCE [LARGE SCALE GENOMIC DNA]</scope>
    <source>
        <strain evidence="10 11">Egypt</strain>
    </source>
</reference>
<organism evidence="12">
    <name type="scientific">Echinostoma caproni</name>
    <dbReference type="NCBI Taxonomy" id="27848"/>
    <lineage>
        <taxon>Eukaryota</taxon>
        <taxon>Metazoa</taxon>
        <taxon>Spiralia</taxon>
        <taxon>Lophotrochozoa</taxon>
        <taxon>Platyhelminthes</taxon>
        <taxon>Trematoda</taxon>
        <taxon>Digenea</taxon>
        <taxon>Plagiorchiida</taxon>
        <taxon>Echinostomata</taxon>
        <taxon>Echinostomatoidea</taxon>
        <taxon>Echinostomatidae</taxon>
        <taxon>Echinostoma</taxon>
    </lineage>
</organism>
<evidence type="ECO:0000256" key="6">
    <source>
        <dbReference type="ARBA" id="ARBA00022490"/>
    </source>
</evidence>
<dbReference type="GO" id="GO:0000049">
    <property type="term" value="F:tRNA binding"/>
    <property type="evidence" value="ECO:0007669"/>
    <property type="project" value="TreeGrafter"/>
</dbReference>
<keyword evidence="7" id="KW-0819">tRNA processing</keyword>
<dbReference type="PANTHER" id="PTHR15641">
    <property type="entry name" value="ELONGATOR COMPLEX PROTEIN 5"/>
    <property type="match status" value="1"/>
</dbReference>
<dbReference type="OrthoDB" id="6234546at2759"/>
<dbReference type="Pfam" id="PF10483">
    <property type="entry name" value="Elong_Iki1"/>
    <property type="match status" value="1"/>
</dbReference>
<evidence type="ECO:0000256" key="1">
    <source>
        <dbReference type="ARBA" id="ARBA00004123"/>
    </source>
</evidence>
<evidence type="ECO:0000313" key="12">
    <source>
        <dbReference type="WBParaSite" id="ECPE_0000061501-mRNA-1"/>
    </source>
</evidence>
<evidence type="ECO:0000256" key="8">
    <source>
        <dbReference type="ARBA" id="ARBA00023242"/>
    </source>
</evidence>
<name>A0A183A0Y0_9TREM</name>
<dbReference type="GO" id="GO:0002098">
    <property type="term" value="P:tRNA wobble uridine modification"/>
    <property type="evidence" value="ECO:0007669"/>
    <property type="project" value="InterPro"/>
</dbReference>
<dbReference type="GO" id="GO:0005634">
    <property type="term" value="C:nucleus"/>
    <property type="evidence" value="ECO:0007669"/>
    <property type="project" value="UniProtKB-SubCell"/>
</dbReference>
<evidence type="ECO:0000256" key="7">
    <source>
        <dbReference type="ARBA" id="ARBA00022694"/>
    </source>
</evidence>
<protein>
    <recommendedName>
        <fullName evidence="5">Elongator complex protein 5</fullName>
    </recommendedName>
</protein>
<keyword evidence="6" id="KW-0963">Cytoplasm</keyword>
<dbReference type="InterPro" id="IPR019519">
    <property type="entry name" value="Elp5"/>
</dbReference>
<dbReference type="WBParaSite" id="ECPE_0000061501-mRNA-1">
    <property type="protein sequence ID" value="ECPE_0000061501-mRNA-1"/>
    <property type="gene ID" value="ECPE_0000061501"/>
</dbReference>
<dbReference type="Proteomes" id="UP000272942">
    <property type="component" value="Unassembled WGS sequence"/>
</dbReference>
<gene>
    <name evidence="10" type="ORF">ECPE_LOCUS615</name>
</gene>
<comment type="similarity">
    <text evidence="4">Belongs to the ELP5 family.</text>
</comment>
<comment type="subcellular location">
    <subcellularLocation>
        <location evidence="2">Cytoplasm</location>
    </subcellularLocation>
    <subcellularLocation>
        <location evidence="1">Nucleus</location>
    </subcellularLocation>
</comment>
<evidence type="ECO:0000313" key="10">
    <source>
        <dbReference type="EMBL" id="VDP25439.1"/>
    </source>
</evidence>
<dbReference type="AlphaFoldDB" id="A0A183A0Y0"/>
<dbReference type="GO" id="GO:0005829">
    <property type="term" value="C:cytosol"/>
    <property type="evidence" value="ECO:0007669"/>
    <property type="project" value="TreeGrafter"/>
</dbReference>
<sequence length="97" mass="10717">MVEMNPVDRAFCLFTEVDKSEAAASSVMEAAQPESTFALNLTESEKIARSQVVLPYEAAVPNLDDNQYAPPTGMTIHYQPDCFDDLDDEDPDDDLSI</sequence>
<evidence type="ECO:0000256" key="2">
    <source>
        <dbReference type="ARBA" id="ARBA00004496"/>
    </source>
</evidence>
<comment type="pathway">
    <text evidence="3">tRNA modification; 5-methoxycarbonylmethyl-2-thiouridine-tRNA biosynthesis.</text>
</comment>
<dbReference type="UniPathway" id="UPA00988"/>
<evidence type="ECO:0000256" key="5">
    <source>
        <dbReference type="ARBA" id="ARBA00020264"/>
    </source>
</evidence>
<evidence type="ECO:0000256" key="3">
    <source>
        <dbReference type="ARBA" id="ARBA00005043"/>
    </source>
</evidence>
<keyword evidence="8" id="KW-0539">Nucleus</keyword>
<feature type="region of interest" description="Disordered" evidence="9">
    <location>
        <begin position="62"/>
        <end position="97"/>
    </location>
</feature>
<dbReference type="PANTHER" id="PTHR15641:SF1">
    <property type="entry name" value="ELONGATOR COMPLEX PROTEIN 5"/>
    <property type="match status" value="1"/>
</dbReference>